<evidence type="ECO:0000313" key="11">
    <source>
        <dbReference type="EMBL" id="CAF4239542.1"/>
    </source>
</evidence>
<dbReference type="PANTHER" id="PTHR11956:SF5">
    <property type="entry name" value="ARGININE--TRNA LIGASE, CYTOPLASMIC"/>
    <property type="match status" value="1"/>
</dbReference>
<feature type="domain" description="DALR anticodon binding" evidence="10">
    <location>
        <begin position="85"/>
        <end position="211"/>
    </location>
</feature>
<dbReference type="GO" id="GO:0004814">
    <property type="term" value="F:arginine-tRNA ligase activity"/>
    <property type="evidence" value="ECO:0007669"/>
    <property type="project" value="UniProtKB-EC"/>
</dbReference>
<feature type="non-terminal residue" evidence="11">
    <location>
        <position position="1"/>
    </location>
</feature>
<dbReference type="FunFam" id="1.10.730.10:FF:000064">
    <property type="entry name" value="Probable arginine--tRNA ligase, cytoplasmic"/>
    <property type="match status" value="1"/>
</dbReference>
<dbReference type="InterPro" id="IPR008909">
    <property type="entry name" value="DALR_anticod-bd"/>
</dbReference>
<reference evidence="11" key="1">
    <citation type="submission" date="2021-02" db="EMBL/GenBank/DDBJ databases">
        <authorList>
            <person name="Nowell W R."/>
        </authorList>
    </citation>
    <scope>NUCLEOTIDE SEQUENCE</scope>
</reference>
<dbReference type="Gene3D" id="3.40.50.620">
    <property type="entry name" value="HUPs"/>
    <property type="match status" value="1"/>
</dbReference>
<dbReference type="Proteomes" id="UP000676336">
    <property type="component" value="Unassembled WGS sequence"/>
</dbReference>
<evidence type="ECO:0000256" key="4">
    <source>
        <dbReference type="ARBA" id="ARBA00022741"/>
    </source>
</evidence>
<dbReference type="SUPFAM" id="SSF52374">
    <property type="entry name" value="Nucleotidylyl transferase"/>
    <property type="match status" value="1"/>
</dbReference>
<dbReference type="InterPro" id="IPR014729">
    <property type="entry name" value="Rossmann-like_a/b/a_fold"/>
</dbReference>
<evidence type="ECO:0000256" key="6">
    <source>
        <dbReference type="ARBA" id="ARBA00022917"/>
    </source>
</evidence>
<evidence type="ECO:0000256" key="3">
    <source>
        <dbReference type="ARBA" id="ARBA00022598"/>
    </source>
</evidence>
<dbReference type="AlphaFoldDB" id="A0A8S2SN67"/>
<evidence type="ECO:0000313" key="12">
    <source>
        <dbReference type="Proteomes" id="UP000676336"/>
    </source>
</evidence>
<keyword evidence="5 9" id="KW-0067">ATP-binding</keyword>
<dbReference type="EC" id="6.1.1.19" evidence="2"/>
<evidence type="ECO:0000256" key="8">
    <source>
        <dbReference type="ARBA" id="ARBA00049339"/>
    </source>
</evidence>
<dbReference type="EMBL" id="CAJOBI010025004">
    <property type="protein sequence ID" value="CAF4239542.1"/>
    <property type="molecule type" value="Genomic_DNA"/>
</dbReference>
<evidence type="ECO:0000259" key="10">
    <source>
        <dbReference type="SMART" id="SM00836"/>
    </source>
</evidence>
<keyword evidence="3 9" id="KW-0436">Ligase</keyword>
<dbReference type="InterPro" id="IPR035684">
    <property type="entry name" value="ArgRS_core"/>
</dbReference>
<proteinExistence type="inferred from homology"/>
<comment type="similarity">
    <text evidence="1 9">Belongs to the class-I aminoacyl-tRNA synthetase family.</text>
</comment>
<dbReference type="SMART" id="SM00836">
    <property type="entry name" value="DALR_1"/>
    <property type="match status" value="1"/>
</dbReference>
<dbReference type="Pfam" id="PF05746">
    <property type="entry name" value="DALR_1"/>
    <property type="match status" value="1"/>
</dbReference>
<name>A0A8S2SN67_9BILA</name>
<evidence type="ECO:0000256" key="1">
    <source>
        <dbReference type="ARBA" id="ARBA00005594"/>
    </source>
</evidence>
<dbReference type="PANTHER" id="PTHR11956">
    <property type="entry name" value="ARGINYL-TRNA SYNTHETASE"/>
    <property type="match status" value="1"/>
</dbReference>
<dbReference type="Pfam" id="PF00750">
    <property type="entry name" value="tRNA-synt_1d"/>
    <property type="match status" value="1"/>
</dbReference>
<keyword evidence="4 9" id="KW-0547">Nucleotide-binding</keyword>
<sequence length="211" mass="24512">KKLKTRAGEAIRLRDLLHEGIERSMAKLKEKDRHNVLTPEELVKAQKSVAYGCIKYADLSHNRTSDYIFSFDRMLDDRGNTAVYLLYAYTRIRSIARTAGVDHAALKSMAQDIELNFDSEERELKLAKCIVKYPDVLTRVIDELLMHGLCEYMFQLATSFTEFYDRHYCVEKDKTTGEVRLNYRRILLCEATANVLKQCFEILGIQALERM</sequence>
<gene>
    <name evidence="11" type="ORF">SMN809_LOCUS23507</name>
</gene>
<dbReference type="GO" id="GO:0005524">
    <property type="term" value="F:ATP binding"/>
    <property type="evidence" value="ECO:0007669"/>
    <property type="project" value="UniProtKB-KW"/>
</dbReference>
<keyword evidence="7 9" id="KW-0030">Aminoacyl-tRNA synthetase</keyword>
<organism evidence="11 12">
    <name type="scientific">Rotaria magnacalcarata</name>
    <dbReference type="NCBI Taxonomy" id="392030"/>
    <lineage>
        <taxon>Eukaryota</taxon>
        <taxon>Metazoa</taxon>
        <taxon>Spiralia</taxon>
        <taxon>Gnathifera</taxon>
        <taxon>Rotifera</taxon>
        <taxon>Eurotatoria</taxon>
        <taxon>Bdelloidea</taxon>
        <taxon>Philodinida</taxon>
        <taxon>Philodinidae</taxon>
        <taxon>Rotaria</taxon>
    </lineage>
</organism>
<dbReference type="Gene3D" id="1.10.730.10">
    <property type="entry name" value="Isoleucyl-tRNA Synthetase, Domain 1"/>
    <property type="match status" value="1"/>
</dbReference>
<protein>
    <recommendedName>
        <fullName evidence="2">arginine--tRNA ligase</fullName>
        <ecNumber evidence="2">6.1.1.19</ecNumber>
    </recommendedName>
</protein>
<evidence type="ECO:0000256" key="2">
    <source>
        <dbReference type="ARBA" id="ARBA00012837"/>
    </source>
</evidence>
<dbReference type="InterPro" id="IPR001278">
    <property type="entry name" value="Arg-tRNA-ligase"/>
</dbReference>
<comment type="caution">
    <text evidence="11">The sequence shown here is derived from an EMBL/GenBank/DDBJ whole genome shotgun (WGS) entry which is preliminary data.</text>
</comment>
<accession>A0A8S2SN67</accession>
<dbReference type="GO" id="GO:0006420">
    <property type="term" value="P:arginyl-tRNA aminoacylation"/>
    <property type="evidence" value="ECO:0007669"/>
    <property type="project" value="InterPro"/>
</dbReference>
<dbReference type="InterPro" id="IPR009080">
    <property type="entry name" value="tRNAsynth_Ia_anticodon-bd"/>
</dbReference>
<dbReference type="SUPFAM" id="SSF47323">
    <property type="entry name" value="Anticodon-binding domain of a subclass of class I aminoacyl-tRNA synthetases"/>
    <property type="match status" value="1"/>
</dbReference>
<comment type="catalytic activity">
    <reaction evidence="8">
        <text>tRNA(Arg) + L-arginine + ATP = L-arginyl-tRNA(Arg) + AMP + diphosphate</text>
        <dbReference type="Rhea" id="RHEA:20301"/>
        <dbReference type="Rhea" id="RHEA-COMP:9658"/>
        <dbReference type="Rhea" id="RHEA-COMP:9673"/>
        <dbReference type="ChEBI" id="CHEBI:30616"/>
        <dbReference type="ChEBI" id="CHEBI:32682"/>
        <dbReference type="ChEBI" id="CHEBI:33019"/>
        <dbReference type="ChEBI" id="CHEBI:78442"/>
        <dbReference type="ChEBI" id="CHEBI:78513"/>
        <dbReference type="ChEBI" id="CHEBI:456215"/>
        <dbReference type="EC" id="6.1.1.19"/>
    </reaction>
</comment>
<evidence type="ECO:0000256" key="5">
    <source>
        <dbReference type="ARBA" id="ARBA00022840"/>
    </source>
</evidence>
<keyword evidence="6 9" id="KW-0648">Protein biosynthesis</keyword>
<evidence type="ECO:0000256" key="9">
    <source>
        <dbReference type="RuleBase" id="RU363038"/>
    </source>
</evidence>
<evidence type="ECO:0000256" key="7">
    <source>
        <dbReference type="ARBA" id="ARBA00023146"/>
    </source>
</evidence>